<dbReference type="InterPro" id="IPR037245">
    <property type="entry name" value="FIP-RBD_C_sf"/>
</dbReference>
<feature type="compositionally biased region" description="Low complexity" evidence="6">
    <location>
        <begin position="1087"/>
        <end position="1098"/>
    </location>
</feature>
<dbReference type="GO" id="GO:0045055">
    <property type="term" value="P:regulated exocytosis"/>
    <property type="evidence" value="ECO:0007669"/>
    <property type="project" value="TreeGrafter"/>
</dbReference>
<dbReference type="AlphaFoldDB" id="A0A3Q2PW94"/>
<evidence type="ECO:0000313" key="10">
    <source>
        <dbReference type="Proteomes" id="UP000265000"/>
    </source>
</evidence>
<feature type="compositionally biased region" description="Polar residues" evidence="6">
    <location>
        <begin position="1058"/>
        <end position="1067"/>
    </location>
</feature>
<reference evidence="9" key="1">
    <citation type="submission" date="2025-08" db="UniProtKB">
        <authorList>
            <consortium name="Ensembl"/>
        </authorList>
    </citation>
    <scope>IDENTIFICATION</scope>
</reference>
<feature type="region of interest" description="Disordered" evidence="6">
    <location>
        <begin position="166"/>
        <end position="190"/>
    </location>
</feature>
<name>A0A3Q2PW94_FUNHE</name>
<feature type="compositionally biased region" description="Basic and acidic residues" evidence="6">
    <location>
        <begin position="924"/>
        <end position="935"/>
    </location>
</feature>
<feature type="domain" description="C2" evidence="7">
    <location>
        <begin position="1"/>
        <end position="119"/>
    </location>
</feature>
<dbReference type="CTD" id="553374"/>
<evidence type="ECO:0000256" key="6">
    <source>
        <dbReference type="SAM" id="MobiDB-lite"/>
    </source>
</evidence>
<feature type="compositionally biased region" description="Basic and acidic residues" evidence="6">
    <location>
        <begin position="835"/>
        <end position="847"/>
    </location>
</feature>
<dbReference type="GeneID" id="105926795"/>
<feature type="compositionally biased region" description="Polar residues" evidence="6">
    <location>
        <begin position="874"/>
        <end position="885"/>
    </location>
</feature>
<protein>
    <submittedName>
        <fullName evidence="9">Rab11 family-interacting protein 1</fullName>
    </submittedName>
</protein>
<reference evidence="9" key="2">
    <citation type="submission" date="2025-09" db="UniProtKB">
        <authorList>
            <consortium name="Ensembl"/>
        </authorList>
    </citation>
    <scope>IDENTIFICATION</scope>
</reference>
<feature type="domain" description="FIP-RBD" evidence="8">
    <location>
        <begin position="1112"/>
        <end position="1174"/>
    </location>
</feature>
<dbReference type="CDD" id="cd08682">
    <property type="entry name" value="C2_Rab11-FIP_classI"/>
    <property type="match status" value="1"/>
</dbReference>
<dbReference type="OrthoDB" id="8956628at2759"/>
<dbReference type="GeneTree" id="ENSGT00940000165511"/>
<dbReference type="InterPro" id="IPR035892">
    <property type="entry name" value="C2_domain_sf"/>
</dbReference>
<dbReference type="PANTHER" id="PTHR15746">
    <property type="entry name" value="RAB11-RELATED"/>
    <property type="match status" value="1"/>
</dbReference>
<feature type="compositionally biased region" description="Polar residues" evidence="6">
    <location>
        <begin position="936"/>
        <end position="945"/>
    </location>
</feature>
<dbReference type="SMART" id="SM00239">
    <property type="entry name" value="C2"/>
    <property type="match status" value="1"/>
</dbReference>
<feature type="compositionally biased region" description="Pro residues" evidence="6">
    <location>
        <begin position="763"/>
        <end position="774"/>
    </location>
</feature>
<feature type="compositionally biased region" description="Polar residues" evidence="6">
    <location>
        <begin position="894"/>
        <end position="905"/>
    </location>
</feature>
<dbReference type="Proteomes" id="UP000265000">
    <property type="component" value="Unplaced"/>
</dbReference>
<feature type="region of interest" description="Disordered" evidence="6">
    <location>
        <begin position="214"/>
        <end position="257"/>
    </location>
</feature>
<evidence type="ECO:0000313" key="9">
    <source>
        <dbReference type="Ensembl" id="ENSFHEP00000018183.1"/>
    </source>
</evidence>
<feature type="compositionally biased region" description="Low complexity" evidence="6">
    <location>
        <begin position="588"/>
        <end position="597"/>
    </location>
</feature>
<dbReference type="PANTHER" id="PTHR15746:SF22">
    <property type="entry name" value="RAB11 FAMILY-INTERACTING PROTEIN 1"/>
    <property type="match status" value="1"/>
</dbReference>
<feature type="compositionally biased region" description="Low complexity" evidence="6">
    <location>
        <begin position="792"/>
        <end position="815"/>
    </location>
</feature>
<dbReference type="STRING" id="8078.ENSFHEP00000018183"/>
<keyword evidence="2" id="KW-0813">Transport</keyword>
<evidence type="ECO:0000256" key="2">
    <source>
        <dbReference type="ARBA" id="ARBA00022448"/>
    </source>
</evidence>
<feature type="compositionally biased region" description="Basic and acidic residues" evidence="6">
    <location>
        <begin position="357"/>
        <end position="461"/>
    </location>
</feature>
<evidence type="ECO:0000256" key="4">
    <source>
        <dbReference type="ARBA" id="ARBA00022753"/>
    </source>
</evidence>
<evidence type="ECO:0000259" key="7">
    <source>
        <dbReference type="PROSITE" id="PS50004"/>
    </source>
</evidence>
<dbReference type="Pfam" id="PF00168">
    <property type="entry name" value="C2"/>
    <property type="match status" value="1"/>
</dbReference>
<dbReference type="InterPro" id="IPR000008">
    <property type="entry name" value="C2_dom"/>
</dbReference>
<accession>A0A3Q2PW94</accession>
<dbReference type="PROSITE" id="PS50004">
    <property type="entry name" value="C2"/>
    <property type="match status" value="1"/>
</dbReference>
<dbReference type="FunFam" id="2.60.40.150:FF:000070">
    <property type="entry name" value="rab11 family-interacting protein 2 isoform X1"/>
    <property type="match status" value="1"/>
</dbReference>
<dbReference type="SUPFAM" id="SSF49562">
    <property type="entry name" value="C2 domain (Calcium/lipid-binding domain, CaLB)"/>
    <property type="match status" value="1"/>
</dbReference>
<feature type="compositionally biased region" description="Polar residues" evidence="6">
    <location>
        <begin position="225"/>
        <end position="242"/>
    </location>
</feature>
<dbReference type="GO" id="GO:0031267">
    <property type="term" value="F:small GTPase binding"/>
    <property type="evidence" value="ECO:0007669"/>
    <property type="project" value="InterPro"/>
</dbReference>
<feature type="compositionally biased region" description="Basic and acidic residues" evidence="6">
    <location>
        <begin position="476"/>
        <end position="493"/>
    </location>
</feature>
<keyword evidence="10" id="KW-1185">Reference proteome</keyword>
<keyword evidence="5" id="KW-0653">Protein transport</keyword>
<feature type="region of interest" description="Disordered" evidence="6">
    <location>
        <begin position="312"/>
        <end position="1111"/>
    </location>
</feature>
<feature type="compositionally biased region" description="Low complexity" evidence="6">
    <location>
        <begin position="977"/>
        <end position="992"/>
    </location>
</feature>
<feature type="compositionally biased region" description="Polar residues" evidence="6">
    <location>
        <begin position="654"/>
        <end position="666"/>
    </location>
</feature>
<dbReference type="PROSITE" id="PS51511">
    <property type="entry name" value="FIP_RBD"/>
    <property type="match status" value="1"/>
</dbReference>
<organism evidence="9 10">
    <name type="scientific">Fundulus heteroclitus</name>
    <name type="common">Killifish</name>
    <name type="synonym">Mummichog</name>
    <dbReference type="NCBI Taxonomy" id="8078"/>
    <lineage>
        <taxon>Eukaryota</taxon>
        <taxon>Metazoa</taxon>
        <taxon>Chordata</taxon>
        <taxon>Craniata</taxon>
        <taxon>Vertebrata</taxon>
        <taxon>Euteleostomi</taxon>
        <taxon>Actinopterygii</taxon>
        <taxon>Neopterygii</taxon>
        <taxon>Teleostei</taxon>
        <taxon>Neoteleostei</taxon>
        <taxon>Acanthomorphata</taxon>
        <taxon>Ovalentaria</taxon>
        <taxon>Atherinomorphae</taxon>
        <taxon>Cyprinodontiformes</taxon>
        <taxon>Fundulidae</taxon>
        <taxon>Fundulus</taxon>
    </lineage>
</organism>
<evidence type="ECO:0000256" key="5">
    <source>
        <dbReference type="ARBA" id="ARBA00022927"/>
    </source>
</evidence>
<dbReference type="GO" id="GO:0015031">
    <property type="term" value="P:protein transport"/>
    <property type="evidence" value="ECO:0007669"/>
    <property type="project" value="UniProtKB-KW"/>
</dbReference>
<dbReference type="Pfam" id="PF09457">
    <property type="entry name" value="RBD-FIP"/>
    <property type="match status" value="1"/>
</dbReference>
<evidence type="ECO:0000256" key="1">
    <source>
        <dbReference type="ARBA" id="ARBA00004172"/>
    </source>
</evidence>
<dbReference type="Ensembl" id="ENSFHET00000034274.1">
    <property type="protein sequence ID" value="ENSFHEP00000018183.1"/>
    <property type="gene ID" value="ENSFHEG00000020000.1"/>
</dbReference>
<feature type="compositionally biased region" description="Polar residues" evidence="6">
    <location>
        <begin position="317"/>
        <end position="328"/>
    </location>
</feature>
<evidence type="ECO:0000256" key="3">
    <source>
        <dbReference type="ARBA" id="ARBA00022553"/>
    </source>
</evidence>
<dbReference type="GO" id="GO:0055037">
    <property type="term" value="C:recycling endosome"/>
    <property type="evidence" value="ECO:0007669"/>
    <property type="project" value="UniProtKB-SubCell"/>
</dbReference>
<dbReference type="InterPro" id="IPR037789">
    <property type="entry name" value="FIP_classI"/>
</dbReference>
<proteinExistence type="predicted"/>
<feature type="compositionally biased region" description="Basic and acidic residues" evidence="6">
    <location>
        <begin position="742"/>
        <end position="753"/>
    </location>
</feature>
<keyword evidence="3" id="KW-0597">Phosphoprotein</keyword>
<keyword evidence="4" id="KW-0967">Endosome</keyword>
<dbReference type="InterPro" id="IPR019018">
    <property type="entry name" value="Rab-bd_FIP-RBD"/>
</dbReference>
<dbReference type="Gene3D" id="1.20.5.2440">
    <property type="match status" value="1"/>
</dbReference>
<evidence type="ECO:0000259" key="8">
    <source>
        <dbReference type="PROSITE" id="PS51511"/>
    </source>
</evidence>
<dbReference type="Gene3D" id="2.60.40.150">
    <property type="entry name" value="C2 domain"/>
    <property type="match status" value="1"/>
</dbReference>
<comment type="subcellular location">
    <subcellularLocation>
        <location evidence="1">Recycling endosome</location>
    </subcellularLocation>
</comment>
<dbReference type="SUPFAM" id="SSF144270">
    <property type="entry name" value="Eferin C-derminal domain-like"/>
    <property type="match status" value="1"/>
</dbReference>
<sequence length="1180" mass="128677">MSLLDQSQQLFPTSVVVTVHQARNLRTKGKNGTNDAYAIMQVAKDKFSTSVAEKCVAPVWKEEATFDLPLFHPGNAERCTLYVVVMHRAQVGLDKFLGQAVVNLLGLHDDKAREKTDWFKLVDKSGKEDKVRGEVLLDIKFLRNNMSASMFDLSLQDKPRSRISKLKDKVRGKKKEGSSDSVSAIVPPVSQVLTDSEEEADALSLNPSIGGKKKSKFKNLFGPKTNLQRNISQSMSTLPEKNSSLSSSRSSGLNVDTSEGKKKFKLLGHKRTGSSDSKVSLGPFSLLGRNKQQSNSELNNLCINGSHVYTEDADAKSGSTLSLNSSGRGSVEDVHRQTSDASADVNRSAPVPSHGNEAADRALLEQQRHQEEEERRQAEAKRLQEEEKYRAEAARLQEEEQRRQQEEQERRRRFLEDEAKRRKQEEEERRNEEERRRQEAADNQRLAEERRQAEEQKHQEEASMSDRLSSLFGMIRKKEEKKEEVQQQSRDEQPPAAAPHTDFPVSSSTTDPFQDVPLRSDPPPASSDSPSDPMRFGRNPPAPSAVVFQSRTAKVSAVKPRLPQILESEAADCQSPSQPCPSPDHFESTLSSVSSESPDTFSSLHSSLAPPNRSPDPSGSPRGSTEDLSVDCEGSSPTMADPRRRAIPPPSYSGHRTQSGENQFNNPAYVEDDGSQQRKVSLPPPDYDVLFPKKRHGVQGQTKWDNLLSELSKKNTDGTPELLGPEMSVDGPEEPPGPRLQENPDIRKYRETKPVSSKKVAAPAPPGYTGPQAPPAVAEAGHRHGQKISPHSLLRSSSPAVPSSAKTSSTSSGTSYDGAPTPTPRPSSRLAADPADERRKSQVDSNREAPTARPRQRASGTQPAKQEDSAAKASVQTVSSSNMSRSYKEEKDNSALSDQFSSTERPSQKAADPFANSNGSDSVKQGESRKKDERSTPSSPAFQRRNSSRKKILPPAIRSESIFSPQPQPKEATASPAASHVVSARGVAAASVPPQAESDLNPERGSYGEEDASPTEPPPGTAALPSSQPLPVLVEEAATQAEHLSGGKPLLKAWVSPSEAQPVSTQSNGGGGLGLSPRRPHAVKPLSSADSQPSSSPAGKDPRVWDTTPGKIKVDETVGSAPYSQLTTEELVKLVAKQQTDLSKKDAKITELEEYIDNLLVRVIEEKPTILQSLTLTKPV</sequence>